<evidence type="ECO:0000259" key="8">
    <source>
        <dbReference type="Pfam" id="PF00149"/>
    </source>
</evidence>
<dbReference type="PANTHER" id="PTHR30337:SF0">
    <property type="entry name" value="NUCLEASE SBCCD SUBUNIT D"/>
    <property type="match status" value="1"/>
</dbReference>
<dbReference type="RefSeq" id="WP_188668062.1">
    <property type="nucleotide sequence ID" value="NZ_BMJI01000010.1"/>
</dbReference>
<dbReference type="Proteomes" id="UP000597761">
    <property type="component" value="Unassembled WGS sequence"/>
</dbReference>
<dbReference type="Pfam" id="PF00149">
    <property type="entry name" value="Metallophos"/>
    <property type="match status" value="1"/>
</dbReference>
<dbReference type="InterPro" id="IPR026843">
    <property type="entry name" value="SbcD_C"/>
</dbReference>
<keyword evidence="7" id="KW-0235">DNA replication</keyword>
<dbReference type="InterPro" id="IPR050535">
    <property type="entry name" value="DNA_Repair-Maintenance_Comp"/>
</dbReference>
<keyword evidence="7" id="KW-0255">Endonuclease</keyword>
<dbReference type="InterPro" id="IPR004843">
    <property type="entry name" value="Calcineurin-like_PHP"/>
</dbReference>
<keyword evidence="4 7" id="KW-0540">Nuclease</keyword>
<dbReference type="NCBIfam" id="TIGR00619">
    <property type="entry name" value="sbcd"/>
    <property type="match status" value="1"/>
</dbReference>
<organism evidence="10 11">
    <name type="scientific">Tersicoccus solisilvae</name>
    <dbReference type="NCBI Taxonomy" id="1882339"/>
    <lineage>
        <taxon>Bacteria</taxon>
        <taxon>Bacillati</taxon>
        <taxon>Actinomycetota</taxon>
        <taxon>Actinomycetes</taxon>
        <taxon>Micrococcales</taxon>
        <taxon>Micrococcaceae</taxon>
        <taxon>Tersicoccus</taxon>
    </lineage>
</organism>
<dbReference type="InterPro" id="IPR041796">
    <property type="entry name" value="Mre11_N"/>
</dbReference>
<keyword evidence="11" id="KW-1185">Reference proteome</keyword>
<keyword evidence="7" id="KW-0233">DNA recombination</keyword>
<dbReference type="SUPFAM" id="SSF56300">
    <property type="entry name" value="Metallo-dependent phosphatases"/>
    <property type="match status" value="1"/>
</dbReference>
<proteinExistence type="inferred from homology"/>
<dbReference type="EMBL" id="BMJI01000010">
    <property type="protein sequence ID" value="GGC91725.1"/>
    <property type="molecule type" value="Genomic_DNA"/>
</dbReference>
<comment type="subunit">
    <text evidence="2 7">Heterodimer of SbcC and SbcD.</text>
</comment>
<name>A0ABQ1P6E6_9MICC</name>
<feature type="domain" description="Nuclease SbcCD subunit D C-terminal" evidence="9">
    <location>
        <begin position="293"/>
        <end position="349"/>
    </location>
</feature>
<feature type="domain" description="Calcineurin-like phosphoesterase" evidence="8">
    <location>
        <begin position="1"/>
        <end position="242"/>
    </location>
</feature>
<dbReference type="CDD" id="cd00840">
    <property type="entry name" value="MPP_Mre11_N"/>
    <property type="match status" value="1"/>
</dbReference>
<evidence type="ECO:0000256" key="2">
    <source>
        <dbReference type="ARBA" id="ARBA00011322"/>
    </source>
</evidence>
<dbReference type="Pfam" id="PF12320">
    <property type="entry name" value="SbcD_C"/>
    <property type="match status" value="1"/>
</dbReference>
<comment type="similarity">
    <text evidence="1 7">Belongs to the SbcD family.</text>
</comment>
<evidence type="ECO:0000256" key="5">
    <source>
        <dbReference type="ARBA" id="ARBA00022801"/>
    </source>
</evidence>
<dbReference type="Gene3D" id="3.60.21.10">
    <property type="match status" value="1"/>
</dbReference>
<keyword evidence="6 7" id="KW-0269">Exonuclease</keyword>
<dbReference type="InterPro" id="IPR004593">
    <property type="entry name" value="SbcD"/>
</dbReference>
<comment type="caution">
    <text evidence="10">The sequence shown here is derived from an EMBL/GenBank/DDBJ whole genome shotgun (WGS) entry which is preliminary data.</text>
</comment>
<dbReference type="InterPro" id="IPR029052">
    <property type="entry name" value="Metallo-depent_PP-like"/>
</dbReference>
<evidence type="ECO:0000313" key="10">
    <source>
        <dbReference type="EMBL" id="GGC91725.1"/>
    </source>
</evidence>
<keyword evidence="5 7" id="KW-0378">Hydrolase</keyword>
<evidence type="ECO:0000256" key="3">
    <source>
        <dbReference type="ARBA" id="ARBA00013365"/>
    </source>
</evidence>
<evidence type="ECO:0000256" key="6">
    <source>
        <dbReference type="ARBA" id="ARBA00022839"/>
    </source>
</evidence>
<evidence type="ECO:0000256" key="4">
    <source>
        <dbReference type="ARBA" id="ARBA00022722"/>
    </source>
</evidence>
<evidence type="ECO:0000313" key="11">
    <source>
        <dbReference type="Proteomes" id="UP000597761"/>
    </source>
</evidence>
<evidence type="ECO:0000259" key="9">
    <source>
        <dbReference type="Pfam" id="PF12320"/>
    </source>
</evidence>
<accession>A0ABQ1P6E6</accession>
<reference evidence="11" key="1">
    <citation type="journal article" date="2019" name="Int. J. Syst. Evol. Microbiol.">
        <title>The Global Catalogue of Microorganisms (GCM) 10K type strain sequencing project: providing services to taxonomists for standard genome sequencing and annotation.</title>
        <authorList>
            <consortium name="The Broad Institute Genomics Platform"/>
            <consortium name="The Broad Institute Genome Sequencing Center for Infectious Disease"/>
            <person name="Wu L."/>
            <person name="Ma J."/>
        </authorList>
    </citation>
    <scope>NUCLEOTIDE SEQUENCE [LARGE SCALE GENOMIC DNA]</scope>
    <source>
        <strain evidence="11">CGMCC 1.15480</strain>
    </source>
</reference>
<protein>
    <recommendedName>
        <fullName evidence="3 7">Nuclease SbcCD subunit D</fullName>
    </recommendedName>
</protein>
<dbReference type="PANTHER" id="PTHR30337">
    <property type="entry name" value="COMPONENT OF ATP-DEPENDENT DSDNA EXONUCLEASE"/>
    <property type="match status" value="1"/>
</dbReference>
<sequence length="409" mass="43826">MKILHTSDWHLGRSFHGVGMLADQRRVIDQLVETVHRDGVRAVLISGDVYDRALPSVEVVQLFSDALDRLTAAGAEVILSSGNHDSPIRLGFADRVLERGGVHVRTGLDALTDPVRLSEPDGTDVAVYAVPYLEPRLVADRLGVQRPGHPAVMTAALRVVRQHLAGLTPAAGSEADDTTPVEDGALFPAAATSRVRSILMAHAFVAGAEESDSERELASGGLGQIPVPVFDGFDYVALGHLHGRQKLREHVRYSGSPLPYSFSEARQAKGGWLVDVGPDGVRGIDPVTAELGRPLALLRGTLEDLLADPAHAAAEDAWCQVTLTDPTRPLMAMDRLRERFPHTLVLQFDPQGAAPRERSTYSSRVAGAADDLEIAAGFLDHVRSRPPSDAEREALAAALDAISPAEAAR</sequence>
<evidence type="ECO:0000256" key="7">
    <source>
        <dbReference type="RuleBase" id="RU363069"/>
    </source>
</evidence>
<gene>
    <name evidence="7 10" type="primary">sbcD</name>
    <name evidence="10" type="ORF">GCM10011512_18500</name>
</gene>
<comment type="function">
    <text evidence="7">SbcCD cleaves DNA hairpin structures. These structures can inhibit DNA replication and are intermediates in certain DNA recombination reactions. The complex acts as a 3'-&gt;5' double strand exonuclease that can open hairpins. It also has a 5' single-strand endonuclease activity.</text>
</comment>
<evidence type="ECO:0000256" key="1">
    <source>
        <dbReference type="ARBA" id="ARBA00010555"/>
    </source>
</evidence>